<gene>
    <name evidence="2" type="ORF">SCF082_LOCUS35295</name>
</gene>
<keyword evidence="3" id="KW-1185">Reference proteome</keyword>
<name>A0ABP0P589_9DINO</name>
<dbReference type="Proteomes" id="UP001642464">
    <property type="component" value="Unassembled WGS sequence"/>
</dbReference>
<feature type="compositionally biased region" description="Polar residues" evidence="1">
    <location>
        <begin position="163"/>
        <end position="178"/>
    </location>
</feature>
<evidence type="ECO:0000313" key="2">
    <source>
        <dbReference type="EMBL" id="CAK9071217.1"/>
    </source>
</evidence>
<organism evidence="2 3">
    <name type="scientific">Durusdinium trenchii</name>
    <dbReference type="NCBI Taxonomy" id="1381693"/>
    <lineage>
        <taxon>Eukaryota</taxon>
        <taxon>Sar</taxon>
        <taxon>Alveolata</taxon>
        <taxon>Dinophyceae</taxon>
        <taxon>Suessiales</taxon>
        <taxon>Symbiodiniaceae</taxon>
        <taxon>Durusdinium</taxon>
    </lineage>
</organism>
<evidence type="ECO:0000313" key="3">
    <source>
        <dbReference type="Proteomes" id="UP001642464"/>
    </source>
</evidence>
<comment type="caution">
    <text evidence="2">The sequence shown here is derived from an EMBL/GenBank/DDBJ whole genome shotgun (WGS) entry which is preliminary data.</text>
</comment>
<evidence type="ECO:0000256" key="1">
    <source>
        <dbReference type="SAM" id="MobiDB-lite"/>
    </source>
</evidence>
<accession>A0ABP0P589</accession>
<proteinExistence type="predicted"/>
<reference evidence="2 3" key="1">
    <citation type="submission" date="2024-02" db="EMBL/GenBank/DDBJ databases">
        <authorList>
            <person name="Chen Y."/>
            <person name="Shah S."/>
            <person name="Dougan E. K."/>
            <person name="Thang M."/>
            <person name="Chan C."/>
        </authorList>
    </citation>
    <scope>NUCLEOTIDE SEQUENCE [LARGE SCALE GENOMIC DNA]</scope>
</reference>
<sequence>MLPALYQPFRTEREHPYGLEDPSVLLPRGALKQPPPDEGRIFRLVTQERHDPVRNHRDRWGFVHVLPQAEPERFDCRRPQPSPSPTGLALQLFRYDLGPQASASPLRKAPPSVGILPLCRIYATEHRCVLKCLVGALLRPPVVRPSRPAPQRTIAAERAARRPQTTATLLSSKRNSPSVAHAMYHSTTTGSYKLGLSTSLGLPPADRYAFSRPGFVRSSSFQGAGVDGSRGSAGAPGDGGAPPLWATGGRRTQWRRAPEDGRVGLGEVPVPVMWTLRG</sequence>
<protein>
    <submittedName>
        <fullName evidence="2">Uncharacterized protein</fullName>
    </submittedName>
</protein>
<dbReference type="EMBL" id="CAXAMM010033336">
    <property type="protein sequence ID" value="CAK9071217.1"/>
    <property type="molecule type" value="Genomic_DNA"/>
</dbReference>
<feature type="region of interest" description="Disordered" evidence="1">
    <location>
        <begin position="145"/>
        <end position="178"/>
    </location>
</feature>
<feature type="region of interest" description="Disordered" evidence="1">
    <location>
        <begin position="221"/>
        <end position="253"/>
    </location>
</feature>